<protein>
    <submittedName>
        <fullName evidence="2">Uncharacterized protein</fullName>
    </submittedName>
</protein>
<reference evidence="2" key="1">
    <citation type="submission" date="2022-10" db="EMBL/GenBank/DDBJ databases">
        <title>Tapping the CABI collections for fungal endophytes: first genome assemblies for Collariella, Neodidymelliopsis, Ascochyta clinopodiicola, Didymella pomorum, Didymosphaeria variabile, Neocosmospora piperis and Neocucurbitaria cava.</title>
        <authorList>
            <person name="Hill R."/>
        </authorList>
    </citation>
    <scope>NUCLEOTIDE SEQUENCE</scope>
    <source>
        <strain evidence="2">IMI 355082</strain>
    </source>
</reference>
<feature type="signal peptide" evidence="1">
    <location>
        <begin position="1"/>
        <end position="17"/>
    </location>
</feature>
<comment type="caution">
    <text evidence="2">The sequence shown here is derived from an EMBL/GenBank/DDBJ whole genome shotgun (WGS) entry which is preliminary data.</text>
</comment>
<sequence>MKFFVIFIAAFAGLAAANGKCCAPGCGICSSEDCGSLGDNDCSNNSFYVTCCDDSKMAAASLKKAEQNIQQDWVANLEKHLNTVQALKQDGRGKKHAGILGLRCDEKKRGRLPTKYS</sequence>
<gene>
    <name evidence="2" type="ORF">N0V93_002070</name>
</gene>
<dbReference type="Proteomes" id="UP001140453">
    <property type="component" value="Unassembled WGS sequence"/>
</dbReference>
<proteinExistence type="predicted"/>
<evidence type="ECO:0000256" key="1">
    <source>
        <dbReference type="SAM" id="SignalP"/>
    </source>
</evidence>
<name>A0A9W9D295_9PEZI</name>
<dbReference type="AlphaFoldDB" id="A0A9W9D295"/>
<keyword evidence="1" id="KW-0732">Signal</keyword>
<feature type="chain" id="PRO_5040730473" evidence="1">
    <location>
        <begin position="18"/>
        <end position="117"/>
    </location>
</feature>
<dbReference type="EMBL" id="JAPEVB010000001">
    <property type="protein sequence ID" value="KAJ4397833.1"/>
    <property type="molecule type" value="Genomic_DNA"/>
</dbReference>
<evidence type="ECO:0000313" key="2">
    <source>
        <dbReference type="EMBL" id="KAJ4397833.1"/>
    </source>
</evidence>
<keyword evidence="3" id="KW-1185">Reference proteome</keyword>
<evidence type="ECO:0000313" key="3">
    <source>
        <dbReference type="Proteomes" id="UP001140453"/>
    </source>
</evidence>
<organism evidence="2 3">
    <name type="scientific">Gnomoniopsis smithogilvyi</name>
    <dbReference type="NCBI Taxonomy" id="1191159"/>
    <lineage>
        <taxon>Eukaryota</taxon>
        <taxon>Fungi</taxon>
        <taxon>Dikarya</taxon>
        <taxon>Ascomycota</taxon>
        <taxon>Pezizomycotina</taxon>
        <taxon>Sordariomycetes</taxon>
        <taxon>Sordariomycetidae</taxon>
        <taxon>Diaporthales</taxon>
        <taxon>Gnomoniaceae</taxon>
        <taxon>Gnomoniopsis</taxon>
    </lineage>
</organism>
<accession>A0A9W9D295</accession>